<dbReference type="SUPFAM" id="SSF53271">
    <property type="entry name" value="PRTase-like"/>
    <property type="match status" value="1"/>
</dbReference>
<dbReference type="CDD" id="cd06223">
    <property type="entry name" value="PRTases_typeI"/>
    <property type="match status" value="1"/>
</dbReference>
<evidence type="ECO:0000259" key="1">
    <source>
        <dbReference type="Pfam" id="PF00156"/>
    </source>
</evidence>
<dbReference type="InterPro" id="IPR050137">
    <property type="entry name" value="PyrR_bifunctional"/>
</dbReference>
<feature type="domain" description="Phosphoribosyltransferase" evidence="1">
    <location>
        <begin position="15"/>
        <end position="156"/>
    </location>
</feature>
<reference evidence="2 3" key="1">
    <citation type="submission" date="2016-08" db="EMBL/GenBank/DDBJ databases">
        <authorList>
            <person name="Seilhamer J.J."/>
        </authorList>
    </citation>
    <scope>NUCLEOTIDE SEQUENCE [LARGE SCALE GENOMIC DNA]</scope>
    <source>
        <strain evidence="2 3">KH-18-2</strain>
    </source>
</reference>
<sequence>MKRPAPSRVRLYDEHDLDSVLRSMARQAMACLPTSEVALVGIQRRGEPLAQRLQLHLQALTGAAPLPLYPIKVKRYADDLSLLHAHTQLTESPELAKLDLAETTLLVVDDVLYEGHSLLRTCAYLAELGARHLISAVLVDRHVCRQPVHADIVGIHLQVAAQDIVECHVPPYEGQFCVEVVRHGRTGDTA</sequence>
<dbReference type="Proteomes" id="UP000237378">
    <property type="component" value="Unassembled WGS sequence"/>
</dbReference>
<dbReference type="InterPro" id="IPR029057">
    <property type="entry name" value="PRTase-like"/>
</dbReference>
<reference evidence="2 3" key="2">
    <citation type="submission" date="2018-03" db="EMBL/GenBank/DDBJ databases">
        <title>Draft genome of Pseudomonas putida strain KH-18-2.</title>
        <authorList>
            <person name="Yoshizawa S."/>
            <person name="Khan N.H."/>
            <person name="Nishimura M."/>
            <person name="Chiura H.X."/>
            <person name="Ogura Y."/>
            <person name="Hayashi T."/>
            <person name="Kogure K."/>
        </authorList>
    </citation>
    <scope>NUCLEOTIDE SEQUENCE [LARGE SCALE GENOMIC DNA]</scope>
    <source>
        <strain evidence="2 3">KH-18-2</strain>
    </source>
</reference>
<dbReference type="AlphaFoldDB" id="A0A1X1AGB5"/>
<keyword evidence="2" id="KW-0328">Glycosyltransferase</keyword>
<dbReference type="GO" id="GO:0016757">
    <property type="term" value="F:glycosyltransferase activity"/>
    <property type="evidence" value="ECO:0007669"/>
    <property type="project" value="UniProtKB-KW"/>
</dbReference>
<evidence type="ECO:0000313" key="3">
    <source>
        <dbReference type="Proteomes" id="UP000237378"/>
    </source>
</evidence>
<organism evidence="2 3">
    <name type="scientific">Pseudomonas putida</name>
    <name type="common">Arthrobacter siderocapsulatus</name>
    <dbReference type="NCBI Taxonomy" id="303"/>
    <lineage>
        <taxon>Bacteria</taxon>
        <taxon>Pseudomonadati</taxon>
        <taxon>Pseudomonadota</taxon>
        <taxon>Gammaproteobacteria</taxon>
        <taxon>Pseudomonadales</taxon>
        <taxon>Pseudomonadaceae</taxon>
        <taxon>Pseudomonas</taxon>
    </lineage>
</organism>
<gene>
    <name evidence="2" type="ORF">BGP82_25890</name>
</gene>
<proteinExistence type="predicted"/>
<dbReference type="InterPro" id="IPR000836">
    <property type="entry name" value="PRTase_dom"/>
</dbReference>
<dbReference type="EMBL" id="MING01000086">
    <property type="protein sequence ID" value="POG00885.1"/>
    <property type="molecule type" value="Genomic_DNA"/>
</dbReference>
<dbReference type="RefSeq" id="WP_021784657.1">
    <property type="nucleotide sequence ID" value="NZ_CP142110.1"/>
</dbReference>
<accession>A0A1X1AGB5</accession>
<dbReference type="Pfam" id="PF00156">
    <property type="entry name" value="Pribosyltran"/>
    <property type="match status" value="1"/>
</dbReference>
<comment type="caution">
    <text evidence="2">The sequence shown here is derived from an EMBL/GenBank/DDBJ whole genome shotgun (WGS) entry which is preliminary data.</text>
</comment>
<evidence type="ECO:0000313" key="2">
    <source>
        <dbReference type="EMBL" id="POG00885.1"/>
    </source>
</evidence>
<dbReference type="PANTHER" id="PTHR11608">
    <property type="entry name" value="BIFUNCTIONAL PROTEIN PYRR"/>
    <property type="match status" value="1"/>
</dbReference>
<name>A0A1X1AGB5_PSEPU</name>
<keyword evidence="2" id="KW-0808">Transferase</keyword>
<dbReference type="Gene3D" id="3.40.50.2020">
    <property type="match status" value="1"/>
</dbReference>
<protein>
    <submittedName>
        <fullName evidence="2">Phosphoribosyltransferase</fullName>
    </submittedName>
</protein>
<dbReference type="PANTHER" id="PTHR11608:SF0">
    <property type="entry name" value="BIFUNCTIONAL PROTEIN PYRR"/>
    <property type="match status" value="1"/>
</dbReference>